<dbReference type="EMBL" id="BSYI01000023">
    <property type="protein sequence ID" value="GMG83712.1"/>
    <property type="molecule type" value="Genomic_DNA"/>
</dbReference>
<accession>A0ABQ6LL48</accession>
<evidence type="ECO:0000313" key="2">
    <source>
        <dbReference type="Proteomes" id="UP001239909"/>
    </source>
</evidence>
<dbReference type="Proteomes" id="UP001239909">
    <property type="component" value="Unassembled WGS sequence"/>
</dbReference>
<gene>
    <name evidence="1" type="ORF">LNKW23_29250</name>
</gene>
<protein>
    <submittedName>
        <fullName evidence="1">Uncharacterized protein</fullName>
    </submittedName>
</protein>
<evidence type="ECO:0000313" key="1">
    <source>
        <dbReference type="EMBL" id="GMG83712.1"/>
    </source>
</evidence>
<sequence length="219" mass="24325">MGALMEGNKGPKVKALQETLNKAGGRLKIQKPAVFDADTKAFVTKLQKQWGQPAVGIATDHFQMALDIAVNNKAKMKSNAPDYKQALSHAFKLQGSTNKQLTGFRTQWPKDYEACLKKFRMALSAKVHPLTEAVDSVRNTRKTVEDSFEKMAREIIKMQGAHQSLKDPLLKANLATEIDAQHKKCDVLRRAMMDTDDALSKAIRDTEAKLKTIFAAAVK</sequence>
<organism evidence="1 2">
    <name type="scientific">Paralimibaculum aggregatum</name>
    <dbReference type="NCBI Taxonomy" id="3036245"/>
    <lineage>
        <taxon>Bacteria</taxon>
        <taxon>Pseudomonadati</taxon>
        <taxon>Pseudomonadota</taxon>
        <taxon>Alphaproteobacteria</taxon>
        <taxon>Rhodobacterales</taxon>
        <taxon>Paracoccaceae</taxon>
        <taxon>Paralimibaculum</taxon>
    </lineage>
</organism>
<dbReference type="Gene3D" id="1.10.101.10">
    <property type="entry name" value="PGBD-like superfamily/PGBD"/>
    <property type="match status" value="1"/>
</dbReference>
<dbReference type="InterPro" id="IPR036366">
    <property type="entry name" value="PGBDSf"/>
</dbReference>
<comment type="caution">
    <text evidence="1">The sequence shown here is derived from an EMBL/GenBank/DDBJ whole genome shotgun (WGS) entry which is preliminary data.</text>
</comment>
<dbReference type="SUPFAM" id="SSF47090">
    <property type="entry name" value="PGBD-like"/>
    <property type="match status" value="1"/>
</dbReference>
<name>A0ABQ6LL48_9RHOB</name>
<keyword evidence="2" id="KW-1185">Reference proteome</keyword>
<proteinExistence type="predicted"/>
<dbReference type="RefSeq" id="WP_285672502.1">
    <property type="nucleotide sequence ID" value="NZ_BSYI01000023.1"/>
</dbReference>
<dbReference type="InterPro" id="IPR036365">
    <property type="entry name" value="PGBD-like_sf"/>
</dbReference>
<reference evidence="1 2" key="1">
    <citation type="submission" date="2023-04" db="EMBL/GenBank/DDBJ databases">
        <title>Marinoamorphus aggregata gen. nov., sp. Nov., isolate from tissue of brittle star Ophioplocus japonicus.</title>
        <authorList>
            <person name="Kawano K."/>
            <person name="Sawayama S."/>
            <person name="Nakagawa S."/>
        </authorList>
    </citation>
    <scope>NUCLEOTIDE SEQUENCE [LARGE SCALE GENOMIC DNA]</scope>
    <source>
        <strain evidence="1 2">NKW23</strain>
    </source>
</reference>